<reference evidence="1 2" key="1">
    <citation type="journal article" date="2021" name="Microorganisms">
        <title>Acidisoma silvae sp. nov. and Acidisomacellulosilytica sp. nov., Two Acidophilic Bacteria Isolated from Decaying Wood, Hydrolyzing Cellulose and Producing Poly-3-hydroxybutyrate.</title>
        <authorList>
            <person name="Mieszkin S."/>
            <person name="Pouder E."/>
            <person name="Uroz S."/>
            <person name="Simon-Colin C."/>
            <person name="Alain K."/>
        </authorList>
    </citation>
    <scope>NUCLEOTIDE SEQUENCE [LARGE SCALE GENOMIC DNA]</scope>
    <source>
        <strain evidence="1 2">HW T5.17</strain>
    </source>
</reference>
<dbReference type="SUPFAM" id="SSF50969">
    <property type="entry name" value="YVTN repeat-like/Quinoprotein amine dehydrogenase"/>
    <property type="match status" value="1"/>
</dbReference>
<dbReference type="InterPro" id="IPR011044">
    <property type="entry name" value="Quino_amine_DH_bsu"/>
</dbReference>
<comment type="caution">
    <text evidence="1">The sequence shown here is derived from an EMBL/GenBank/DDBJ whole genome shotgun (WGS) entry which is preliminary data.</text>
</comment>
<protein>
    <submittedName>
        <fullName evidence="1">Uncharacterized protein</fullName>
    </submittedName>
</protein>
<organism evidence="1 2">
    <name type="scientific">Acidisoma cellulosilyticum</name>
    <dbReference type="NCBI Taxonomy" id="2802395"/>
    <lineage>
        <taxon>Bacteria</taxon>
        <taxon>Pseudomonadati</taxon>
        <taxon>Pseudomonadota</taxon>
        <taxon>Alphaproteobacteria</taxon>
        <taxon>Acetobacterales</taxon>
        <taxon>Acidocellaceae</taxon>
        <taxon>Acidisoma</taxon>
    </lineage>
</organism>
<dbReference type="Proteomes" id="UP000721844">
    <property type="component" value="Unassembled WGS sequence"/>
</dbReference>
<gene>
    <name evidence="1" type="ORF">ACELLULO517_01360</name>
</gene>
<dbReference type="RefSeq" id="WP_227305060.1">
    <property type="nucleotide sequence ID" value="NZ_JAESVA010000001.1"/>
</dbReference>
<proteinExistence type="predicted"/>
<dbReference type="EMBL" id="JAESVA010000001">
    <property type="protein sequence ID" value="MCB8878864.1"/>
    <property type="molecule type" value="Genomic_DNA"/>
</dbReference>
<evidence type="ECO:0000313" key="2">
    <source>
        <dbReference type="Proteomes" id="UP000721844"/>
    </source>
</evidence>
<sequence>MTNLPTPSHARNMRIIGHSDQGGREDGVQIMVHRGHAYIGHIFSKGFSVLDVSDPKNIKPVNYIPAPFNTWSLHLQTHDDLLLVVHAKDMFAQPELEDEKNYYKGKADFHAKDAVHEQNWSAGLVVYDIASPANPRQIGFMPVKGGGLHRCWYTGGRWAYASALIDGFSDYILITIDMSDPTKPVEAGRFWLPGMNVAAGETANWPAEFGRYGLHHPIVSGDIAYCSWRDACLVVVDVADRTNPKLITHKTWAPPLGGGTHNALPLPNRELLVVVDETVLDNREDGEKPIWIFDNRVKSNPISISTLPEPDDRDYLAVGGHFGPHNVHENRPGSFVSEDLIFATYQNAGVRVYDIRNKFQPKEVGALVPPPPARMVDPRPNRVKVLHSADVFVDENRLIYSTDFNAGLYIMEYTG</sequence>
<dbReference type="InterPro" id="IPR013211">
    <property type="entry name" value="LVIVD"/>
</dbReference>
<name>A0A964E232_9PROT</name>
<keyword evidence="2" id="KW-1185">Reference proteome</keyword>
<dbReference type="AlphaFoldDB" id="A0A964E232"/>
<dbReference type="Pfam" id="PF08309">
    <property type="entry name" value="LVIVD"/>
    <property type="match status" value="3"/>
</dbReference>
<accession>A0A964E232</accession>
<evidence type="ECO:0000313" key="1">
    <source>
        <dbReference type="EMBL" id="MCB8878864.1"/>
    </source>
</evidence>